<evidence type="ECO:0000313" key="3">
    <source>
        <dbReference type="EMBL" id="SUA71527.1"/>
    </source>
</evidence>
<organism evidence="3 4">
    <name type="scientific">Paenibacillus polymyxa</name>
    <name type="common">Bacillus polymyxa</name>
    <dbReference type="NCBI Taxonomy" id="1406"/>
    <lineage>
        <taxon>Bacteria</taxon>
        <taxon>Bacillati</taxon>
        <taxon>Bacillota</taxon>
        <taxon>Bacilli</taxon>
        <taxon>Bacillales</taxon>
        <taxon>Paenibacillaceae</taxon>
        <taxon>Paenibacillus</taxon>
    </lineage>
</organism>
<dbReference type="AlphaFoldDB" id="A0A378Y598"/>
<proteinExistence type="predicted"/>
<dbReference type="InterPro" id="IPR011990">
    <property type="entry name" value="TPR-like_helical_dom_sf"/>
</dbReference>
<dbReference type="Proteomes" id="UP000254400">
    <property type="component" value="Unassembled WGS sequence"/>
</dbReference>
<keyword evidence="3" id="KW-0328">Glycosyltransferase</keyword>
<sequence length="363" mass="42203">MISISLCMIVKNDQHTIGPCLESVHHIVDEINIVDTGSQDRTIDICRSFTDRIFPFEWVDHFALARNYSFEQATQEYILWLDADDILKEQDAIKLLELKHTLDSSAISTVDAVSMKYHYAFDDHGNVTLHFRRNRLVRRSAGFRWHGAVHEYLAVDGNILHADIAITHTRTHTHTPGRNLRIYEKQLAQGHDFSPRDRYYYANELRDNGRYEQAVQAYRDFLNTEQGWVEDAISACGKMADCLQQLGKLEESITAALRSLTFDTPRAELCCRMGHYFLHKNEIPKAVYWYDMATTLNPPNTLGPVQDAYQTWFPHIQLCICHFRLKDYTRANWHNEQAATYVPNDPHVQHNRQYFSSILNPSQ</sequence>
<dbReference type="EC" id="2.4.1.-" evidence="3"/>
<protein>
    <submittedName>
        <fullName evidence="3">Glycosyltransferase</fullName>
        <ecNumber evidence="3">2.4.1.-</ecNumber>
    </submittedName>
</protein>
<dbReference type="Pfam" id="PF00535">
    <property type="entry name" value="Glycos_transf_2"/>
    <property type="match status" value="1"/>
</dbReference>
<dbReference type="Gene3D" id="1.25.40.10">
    <property type="entry name" value="Tetratricopeptide repeat domain"/>
    <property type="match status" value="2"/>
</dbReference>
<gene>
    <name evidence="3" type="primary">sunS_2</name>
    <name evidence="3" type="ORF">NCTC10343_04434</name>
</gene>
<evidence type="ECO:0000259" key="2">
    <source>
        <dbReference type="Pfam" id="PF00535"/>
    </source>
</evidence>
<dbReference type="PROSITE" id="PS50005">
    <property type="entry name" value="TPR"/>
    <property type="match status" value="1"/>
</dbReference>
<keyword evidence="3" id="KW-0808">Transferase</keyword>
<dbReference type="InterPro" id="IPR001173">
    <property type="entry name" value="Glyco_trans_2-like"/>
</dbReference>
<reference evidence="3 4" key="1">
    <citation type="submission" date="2018-06" db="EMBL/GenBank/DDBJ databases">
        <authorList>
            <consortium name="Pathogen Informatics"/>
            <person name="Doyle S."/>
        </authorList>
    </citation>
    <scope>NUCLEOTIDE SEQUENCE [LARGE SCALE GENOMIC DNA]</scope>
    <source>
        <strain evidence="3 4">NCTC10343</strain>
    </source>
</reference>
<accession>A0A378Y598</accession>
<feature type="repeat" description="TPR" evidence="1">
    <location>
        <begin position="267"/>
        <end position="300"/>
    </location>
</feature>
<dbReference type="SMART" id="SM00028">
    <property type="entry name" value="TPR"/>
    <property type="match status" value="3"/>
</dbReference>
<dbReference type="PANTHER" id="PTHR43630">
    <property type="entry name" value="POLY-BETA-1,6-N-ACETYL-D-GLUCOSAMINE SYNTHASE"/>
    <property type="match status" value="1"/>
</dbReference>
<dbReference type="PANTHER" id="PTHR43630:SF2">
    <property type="entry name" value="GLYCOSYLTRANSFERASE"/>
    <property type="match status" value="1"/>
</dbReference>
<dbReference type="CDD" id="cd02511">
    <property type="entry name" value="Beta4Glucosyltransferase"/>
    <property type="match status" value="1"/>
</dbReference>
<dbReference type="EMBL" id="UGSC01000001">
    <property type="protein sequence ID" value="SUA71527.1"/>
    <property type="molecule type" value="Genomic_DNA"/>
</dbReference>
<feature type="domain" description="Glycosyltransferase 2-like" evidence="2">
    <location>
        <begin position="5"/>
        <end position="146"/>
    </location>
</feature>
<evidence type="ECO:0000313" key="4">
    <source>
        <dbReference type="Proteomes" id="UP000254400"/>
    </source>
</evidence>
<dbReference type="RefSeq" id="WP_019688479.1">
    <property type="nucleotide sequence ID" value="NZ_CP025957.1"/>
</dbReference>
<dbReference type="InterPro" id="IPR029044">
    <property type="entry name" value="Nucleotide-diphossugar_trans"/>
</dbReference>
<dbReference type="SUPFAM" id="SSF53448">
    <property type="entry name" value="Nucleotide-diphospho-sugar transferases"/>
    <property type="match status" value="1"/>
</dbReference>
<dbReference type="Gene3D" id="3.90.550.10">
    <property type="entry name" value="Spore Coat Polysaccharide Biosynthesis Protein SpsA, Chain A"/>
    <property type="match status" value="1"/>
</dbReference>
<name>A0A378Y598_PAEPO</name>
<dbReference type="SUPFAM" id="SSF48452">
    <property type="entry name" value="TPR-like"/>
    <property type="match status" value="1"/>
</dbReference>
<evidence type="ECO:0000256" key="1">
    <source>
        <dbReference type="PROSITE-ProRule" id="PRU00339"/>
    </source>
</evidence>
<keyword evidence="1" id="KW-0802">TPR repeat</keyword>
<dbReference type="InterPro" id="IPR019734">
    <property type="entry name" value="TPR_rpt"/>
</dbReference>
<dbReference type="GeneID" id="93347760"/>
<dbReference type="GO" id="GO:0016757">
    <property type="term" value="F:glycosyltransferase activity"/>
    <property type="evidence" value="ECO:0007669"/>
    <property type="project" value="UniProtKB-KW"/>
</dbReference>